<feature type="domain" description="Flagellin N-terminal" evidence="5">
    <location>
        <begin position="10"/>
        <end position="104"/>
    </location>
</feature>
<evidence type="ECO:0000256" key="2">
    <source>
        <dbReference type="ARBA" id="ARBA00023143"/>
    </source>
</evidence>
<dbReference type="GO" id="GO:0005198">
    <property type="term" value="F:structural molecule activity"/>
    <property type="evidence" value="ECO:0007669"/>
    <property type="project" value="UniProtKB-UniRule"/>
</dbReference>
<evidence type="ECO:0000256" key="1">
    <source>
        <dbReference type="ARBA" id="ARBA00005709"/>
    </source>
</evidence>
<organism evidence="7 8">
    <name type="scientific">Methylobacterium soli</name>
    <dbReference type="NCBI Taxonomy" id="553447"/>
    <lineage>
        <taxon>Bacteria</taxon>
        <taxon>Pseudomonadati</taxon>
        <taxon>Pseudomonadota</taxon>
        <taxon>Alphaproteobacteria</taxon>
        <taxon>Hyphomicrobiales</taxon>
        <taxon>Methylobacteriaceae</taxon>
        <taxon>Methylobacterium</taxon>
    </lineage>
</organism>
<protein>
    <recommendedName>
        <fullName evidence="3">Flagellin</fullName>
    </recommendedName>
</protein>
<dbReference type="SUPFAM" id="SSF64518">
    <property type="entry name" value="Phase 1 flagellin"/>
    <property type="match status" value="1"/>
</dbReference>
<dbReference type="OrthoDB" id="9808068at2"/>
<dbReference type="Proteomes" id="UP000474159">
    <property type="component" value="Unassembled WGS sequence"/>
</dbReference>
<feature type="domain" description="Flagellin C-terminal" evidence="6">
    <location>
        <begin position="739"/>
        <end position="823"/>
    </location>
</feature>
<comment type="subcellular location">
    <subcellularLocation>
        <location evidence="3">Secreted</location>
    </subcellularLocation>
    <subcellularLocation>
        <location evidence="3">Bacterial flagellum</location>
    </subcellularLocation>
</comment>
<feature type="compositionally biased region" description="Low complexity" evidence="4">
    <location>
        <begin position="640"/>
        <end position="653"/>
    </location>
</feature>
<keyword evidence="2 3" id="KW-0975">Bacterial flagellum</keyword>
<reference evidence="7 8" key="1">
    <citation type="submission" date="2019-09" db="EMBL/GenBank/DDBJ databases">
        <title>YIM 48816 draft genome.</title>
        <authorList>
            <person name="Jiang L."/>
        </authorList>
    </citation>
    <scope>NUCLEOTIDE SEQUENCE [LARGE SCALE GENOMIC DNA]</scope>
    <source>
        <strain evidence="7 8">YIM 48816</strain>
    </source>
</reference>
<accession>A0A6L3SNH0</accession>
<dbReference type="Pfam" id="PF00669">
    <property type="entry name" value="Flagellin_N"/>
    <property type="match status" value="1"/>
</dbReference>
<dbReference type="Pfam" id="PF00700">
    <property type="entry name" value="Flagellin_C"/>
    <property type="match status" value="1"/>
</dbReference>
<evidence type="ECO:0000259" key="6">
    <source>
        <dbReference type="Pfam" id="PF00700"/>
    </source>
</evidence>
<comment type="similarity">
    <text evidence="1 3">Belongs to the bacterial flagellin family.</text>
</comment>
<name>A0A6L3SNH0_9HYPH</name>
<evidence type="ECO:0000313" key="7">
    <source>
        <dbReference type="EMBL" id="KAB1068903.1"/>
    </source>
</evidence>
<dbReference type="GO" id="GO:0009288">
    <property type="term" value="C:bacterial-type flagellum"/>
    <property type="evidence" value="ECO:0007669"/>
    <property type="project" value="UniProtKB-SubCell"/>
</dbReference>
<dbReference type="EMBL" id="VZZK01000080">
    <property type="protein sequence ID" value="KAB1068903.1"/>
    <property type="molecule type" value="Genomic_DNA"/>
</dbReference>
<evidence type="ECO:0000259" key="5">
    <source>
        <dbReference type="Pfam" id="PF00669"/>
    </source>
</evidence>
<dbReference type="InterPro" id="IPR001029">
    <property type="entry name" value="Flagellin_N"/>
</dbReference>
<gene>
    <name evidence="7" type="ORF">F6X53_31240</name>
</gene>
<dbReference type="InterPro" id="IPR046358">
    <property type="entry name" value="Flagellin_C"/>
</dbReference>
<evidence type="ECO:0000313" key="8">
    <source>
        <dbReference type="Proteomes" id="UP000474159"/>
    </source>
</evidence>
<dbReference type="GO" id="GO:0005576">
    <property type="term" value="C:extracellular region"/>
    <property type="evidence" value="ECO:0007669"/>
    <property type="project" value="UniProtKB-SubCell"/>
</dbReference>
<dbReference type="RefSeq" id="WP_151005709.1">
    <property type="nucleotide sequence ID" value="NZ_VZZK01000080.1"/>
</dbReference>
<dbReference type="AlphaFoldDB" id="A0A6L3SNH0"/>
<dbReference type="Gene3D" id="1.20.1330.10">
    <property type="entry name" value="f41 fragment of flagellin, N-terminal domain"/>
    <property type="match status" value="1"/>
</dbReference>
<sequence length="824" mass="81593">MSSSITLSAATRQNLLSLQDTANLLSTTQNRLSTGKKVNSALDDPTSFFTSQSLTSRSSDLSSLLNGISNGVQTIQAANQGITSIQKLVDSAKSTANQALSDKSAVSSGLAATAATVSGSKSFQGLAGTPDGTQDFSSLGKDGSIDISLDGGTTKSTIRLDSSTLGNNSSDLTKVSANQIVSAINSQISNTAALKGKISASVGSDGRINFATTAAGATQKLSVAGSAGSTLDIGFGKASTAKIATLTATGANVATATDFSGGGSAAFTVNDGLKSVSVKIDQNSATDANGGTVGTSGDQTEVLAAINKQLKDGGSSVTASINSSNKLVFSSQDSGPDAQLTVTPAAGGIDLGYGGAFAATAGTAAGASGAFTRTGTATIAAPPNFANGASAQFTVTPSGGTAATIKLDATSLDTSGTALGNSPTQAKVVEAINRQLTAAGNTTTTASITGNALVFTDTSTTAAPTVTFTADTIGLGFGANAATSAGTFSAGTGTAATGLSSTGSDATDGSAKAIINGNFALTAATNLSTKNANFTIQLGTGPAKTIKVDNTTGANAAATTKQEIVDSINKQIGADTGLAGNVVASLDANDKLVINTTSAGASQKLTIQAAQGATASLNADIGFGLQASSVAGQGPATAITSTGTDSSGSTNSTRASLAKQFNELLNQITQQAKDSSYNGVNLLYRNSADENENTLKVTFNELGTSSLSIKGVKLDADGLGLTAVTGGFQSDDEITKTLSAITTATSQLRGQASTFGSNLSVVQNRQDFSKNLITILDTGSSNLTSADLNEEAANSQALSTRNSLAISALSLANQAQQGILQLLR</sequence>
<evidence type="ECO:0000256" key="4">
    <source>
        <dbReference type="SAM" id="MobiDB-lite"/>
    </source>
</evidence>
<proteinExistence type="inferred from homology"/>
<keyword evidence="3" id="KW-0964">Secreted</keyword>
<comment type="caution">
    <text evidence="7">The sequence shown here is derived from an EMBL/GenBank/DDBJ whole genome shotgun (WGS) entry which is preliminary data.</text>
</comment>
<comment type="function">
    <text evidence="3">Flagellin is the subunit protein which polymerizes to form the filaments of bacterial flagella.</text>
</comment>
<keyword evidence="8" id="KW-1185">Reference proteome</keyword>
<feature type="region of interest" description="Disordered" evidence="4">
    <location>
        <begin position="634"/>
        <end position="653"/>
    </location>
</feature>
<evidence type="ECO:0000256" key="3">
    <source>
        <dbReference type="RuleBase" id="RU362073"/>
    </source>
</evidence>